<dbReference type="AlphaFoldDB" id="A0A2U2BXI5"/>
<reference evidence="7" key="1">
    <citation type="submission" date="2018-05" db="EMBL/GenBank/DDBJ databases">
        <authorList>
            <person name="Liu B.-T."/>
        </authorList>
    </citation>
    <scope>NUCLEOTIDE SEQUENCE [LARGE SCALE GENOMIC DNA]</scope>
    <source>
        <strain evidence="7">WD6-1</strain>
    </source>
</reference>
<comment type="caution">
    <text evidence="6">The sequence shown here is derived from an EMBL/GenBank/DDBJ whole genome shotgun (WGS) entry which is preliminary data.</text>
</comment>
<proteinExistence type="predicted"/>
<keyword evidence="3 5" id="KW-1133">Transmembrane helix</keyword>
<feature type="transmembrane region" description="Helical" evidence="5">
    <location>
        <begin position="117"/>
        <end position="135"/>
    </location>
</feature>
<protein>
    <recommendedName>
        <fullName evidence="8">DoxX family protein</fullName>
    </recommendedName>
</protein>
<dbReference type="EMBL" id="QEXV01000001">
    <property type="protein sequence ID" value="PWE18684.1"/>
    <property type="molecule type" value="Genomic_DNA"/>
</dbReference>
<evidence type="ECO:0000256" key="3">
    <source>
        <dbReference type="ARBA" id="ARBA00022989"/>
    </source>
</evidence>
<comment type="subcellular location">
    <subcellularLocation>
        <location evidence="1">Membrane</location>
        <topology evidence="1">Multi-pass membrane protein</topology>
    </subcellularLocation>
</comment>
<dbReference type="RefSeq" id="WP_109251958.1">
    <property type="nucleotide sequence ID" value="NZ_QEXV01000001.1"/>
</dbReference>
<keyword evidence="4 5" id="KW-0472">Membrane</keyword>
<keyword evidence="2 5" id="KW-0812">Transmembrane</keyword>
<feature type="transmembrane region" description="Helical" evidence="5">
    <location>
        <begin position="51"/>
        <end position="74"/>
    </location>
</feature>
<evidence type="ECO:0000313" key="7">
    <source>
        <dbReference type="Proteomes" id="UP000245168"/>
    </source>
</evidence>
<keyword evidence="7" id="KW-1185">Reference proteome</keyword>
<accession>A0A2U2BXI5</accession>
<evidence type="ECO:0000256" key="2">
    <source>
        <dbReference type="ARBA" id="ARBA00022692"/>
    </source>
</evidence>
<dbReference type="Pfam" id="PF07681">
    <property type="entry name" value="DoxX"/>
    <property type="match status" value="1"/>
</dbReference>
<evidence type="ECO:0000313" key="6">
    <source>
        <dbReference type="EMBL" id="PWE18684.1"/>
    </source>
</evidence>
<evidence type="ECO:0000256" key="1">
    <source>
        <dbReference type="ARBA" id="ARBA00004141"/>
    </source>
</evidence>
<organism evidence="6 7">
    <name type="scientific">Marinicauda salina</name>
    <dbReference type="NCBI Taxonomy" id="2135793"/>
    <lineage>
        <taxon>Bacteria</taxon>
        <taxon>Pseudomonadati</taxon>
        <taxon>Pseudomonadota</taxon>
        <taxon>Alphaproteobacteria</taxon>
        <taxon>Maricaulales</taxon>
        <taxon>Maricaulaceae</taxon>
        <taxon>Marinicauda</taxon>
    </lineage>
</organism>
<dbReference type="OrthoDB" id="5796801at2"/>
<name>A0A2U2BXI5_9PROT</name>
<evidence type="ECO:0000256" key="5">
    <source>
        <dbReference type="SAM" id="Phobius"/>
    </source>
</evidence>
<sequence>MADASNPTSTPSPFAGRAHWLLRVALASVFVFHGAQKFADLEGGAAMMGLPMLVWALVGLAELAGGLGVLAGGLVAGRLGDLATRLGGLAIIPVMLGAIAMVHWGRWSFTPSDSHPMGGMEFQVVLLLIGLFFAVRGNRA</sequence>
<feature type="transmembrane region" description="Helical" evidence="5">
    <location>
        <begin position="86"/>
        <end position="105"/>
    </location>
</feature>
<gene>
    <name evidence="6" type="ORF">DDZ18_03580</name>
</gene>
<dbReference type="InterPro" id="IPR032808">
    <property type="entry name" value="DoxX"/>
</dbReference>
<dbReference type="GO" id="GO:0016020">
    <property type="term" value="C:membrane"/>
    <property type="evidence" value="ECO:0007669"/>
    <property type="project" value="UniProtKB-SubCell"/>
</dbReference>
<evidence type="ECO:0000256" key="4">
    <source>
        <dbReference type="ARBA" id="ARBA00023136"/>
    </source>
</evidence>
<evidence type="ECO:0008006" key="8">
    <source>
        <dbReference type="Google" id="ProtNLM"/>
    </source>
</evidence>
<dbReference type="Proteomes" id="UP000245168">
    <property type="component" value="Unassembled WGS sequence"/>
</dbReference>